<comment type="pathway">
    <text evidence="6 9">Amino-acid biosynthesis; L-lysine biosynthesis via DAP pathway; L-lysine from DL-2,6-diaminopimelate: step 1/1.</text>
</comment>
<dbReference type="InterPro" id="IPR022657">
    <property type="entry name" value="De-COase2_CS"/>
</dbReference>
<comment type="subunit">
    <text evidence="6">Homodimer.</text>
</comment>
<comment type="function">
    <text evidence="6">Specifically catalyzes the decarboxylation of meso-diaminopimelate (meso-DAP) to L-lysine.</text>
</comment>
<feature type="binding site" evidence="6">
    <location>
        <position position="342"/>
    </location>
    <ligand>
        <name>substrate</name>
    </ligand>
</feature>
<dbReference type="PANTHER" id="PTHR43727:SF2">
    <property type="entry name" value="GROUP IV DECARBOXYLASE"/>
    <property type="match status" value="1"/>
</dbReference>
<feature type="binding site" evidence="6">
    <location>
        <position position="403"/>
    </location>
    <ligand>
        <name>substrate</name>
    </ligand>
</feature>
<evidence type="ECO:0000256" key="3">
    <source>
        <dbReference type="ARBA" id="ARBA00022898"/>
    </source>
</evidence>
<feature type="domain" description="Orn/DAP/Arg decarboxylase 2 C-terminal" evidence="10">
    <location>
        <begin position="304"/>
        <end position="401"/>
    </location>
</feature>
<keyword evidence="15" id="KW-1185">Reference proteome</keyword>
<dbReference type="FunFam" id="3.20.20.10:FF:000003">
    <property type="entry name" value="Diaminopimelate decarboxylase"/>
    <property type="match status" value="1"/>
</dbReference>
<dbReference type="NCBIfam" id="TIGR01048">
    <property type="entry name" value="lysA"/>
    <property type="match status" value="1"/>
</dbReference>
<feature type="binding site" evidence="6">
    <location>
        <position position="346"/>
    </location>
    <ligand>
        <name>substrate</name>
    </ligand>
</feature>
<feature type="binding site" evidence="6">
    <location>
        <position position="403"/>
    </location>
    <ligand>
        <name>pyridoxal 5'-phosphate</name>
        <dbReference type="ChEBI" id="CHEBI:597326"/>
    </ligand>
</feature>
<evidence type="ECO:0000259" key="10">
    <source>
        <dbReference type="Pfam" id="PF00278"/>
    </source>
</evidence>
<comment type="caution">
    <text evidence="13">The sequence shown here is derived from an EMBL/GenBank/DDBJ whole genome shotgun (WGS) entry which is preliminary data.</text>
</comment>
<dbReference type="EMBL" id="REGC01000009">
    <property type="protein sequence ID" value="RMB59255.1"/>
    <property type="molecule type" value="Genomic_DNA"/>
</dbReference>
<dbReference type="GeneID" id="92746393"/>
<dbReference type="CDD" id="cd06828">
    <property type="entry name" value="PLPDE_III_DapDC"/>
    <property type="match status" value="1"/>
</dbReference>
<evidence type="ECO:0000256" key="5">
    <source>
        <dbReference type="ARBA" id="ARBA00023239"/>
    </source>
</evidence>
<comment type="cofactor">
    <cofactor evidence="1 6 8 9">
        <name>pyridoxal 5'-phosphate</name>
        <dbReference type="ChEBI" id="CHEBI:597326"/>
    </cofactor>
</comment>
<protein>
    <recommendedName>
        <fullName evidence="6 7">Diaminopimelate decarboxylase</fullName>
        <shortName evidence="6">DAP decarboxylase</shortName>
        <shortName evidence="6">DAPDC</shortName>
        <ecNumber evidence="6 7">4.1.1.20</ecNumber>
    </recommendedName>
</protein>
<evidence type="ECO:0000313" key="13">
    <source>
        <dbReference type="EMBL" id="RMB59255.1"/>
    </source>
</evidence>
<feature type="binding site" evidence="6">
    <location>
        <begin position="296"/>
        <end position="299"/>
    </location>
    <ligand>
        <name>pyridoxal 5'-phosphate</name>
        <dbReference type="ChEBI" id="CHEBI:597326"/>
    </ligand>
</feature>
<dbReference type="Proteomes" id="UP001518680">
    <property type="component" value="Unassembled WGS sequence"/>
</dbReference>
<dbReference type="RefSeq" id="WP_121911022.1">
    <property type="nucleotide sequence ID" value="NZ_CP068291.1"/>
</dbReference>
<dbReference type="Pfam" id="PF02784">
    <property type="entry name" value="Orn_Arg_deC_N"/>
    <property type="match status" value="1"/>
</dbReference>
<dbReference type="EMBL" id="JAACBX020000002">
    <property type="protein sequence ID" value="MBM0244021.1"/>
    <property type="molecule type" value="Genomic_DNA"/>
</dbReference>
<proteinExistence type="inferred from homology"/>
<keyword evidence="5 6" id="KW-0456">Lyase</keyword>
<evidence type="ECO:0000313" key="12">
    <source>
        <dbReference type="EMBL" id="MBM0244021.1"/>
    </source>
</evidence>
<evidence type="ECO:0000256" key="9">
    <source>
        <dbReference type="RuleBase" id="RU003738"/>
    </source>
</evidence>
<accession>A0A3M0GQT8</accession>
<dbReference type="InterPro" id="IPR009006">
    <property type="entry name" value="Ala_racemase/Decarboxylase_C"/>
</dbReference>
<dbReference type="PROSITE" id="PS00878">
    <property type="entry name" value="ODR_DC_2_1"/>
    <property type="match status" value="1"/>
</dbReference>
<dbReference type="Gene3D" id="2.40.37.10">
    <property type="entry name" value="Lyase, Ornithine Decarboxylase, Chain A, domain 1"/>
    <property type="match status" value="1"/>
</dbReference>
<comment type="catalytic activity">
    <reaction evidence="6 9">
        <text>meso-2,6-diaminopimelate + H(+) = L-lysine + CO2</text>
        <dbReference type="Rhea" id="RHEA:15101"/>
        <dbReference type="ChEBI" id="CHEBI:15378"/>
        <dbReference type="ChEBI" id="CHEBI:16526"/>
        <dbReference type="ChEBI" id="CHEBI:32551"/>
        <dbReference type="ChEBI" id="CHEBI:57791"/>
        <dbReference type="EC" id="4.1.1.20"/>
    </reaction>
</comment>
<dbReference type="Pfam" id="PF00278">
    <property type="entry name" value="Orn_DAP_Arg_deC"/>
    <property type="match status" value="1"/>
</dbReference>
<evidence type="ECO:0000256" key="7">
    <source>
        <dbReference type="NCBIfam" id="TIGR01048"/>
    </source>
</evidence>
<gene>
    <name evidence="6 13" type="primary">lysA</name>
    <name evidence="13" type="ORF">D9543_07585</name>
    <name evidence="12" type="ORF">GWO63_007035</name>
</gene>
<dbReference type="PROSITE" id="PS00879">
    <property type="entry name" value="ODR_DC_2_2"/>
    <property type="match status" value="1"/>
</dbReference>
<keyword evidence="2 6" id="KW-0210">Decarboxylase</keyword>
<dbReference type="InterPro" id="IPR022653">
    <property type="entry name" value="De-COase2_pyr-phos_BS"/>
</dbReference>
<reference evidence="13 14" key="1">
    <citation type="submission" date="2018-10" db="EMBL/GenBank/DDBJ databases">
        <title>Corynebacterium macginleyi genome sequencing and assembly of the type strain and two clinical samples.</title>
        <authorList>
            <person name="Bernier A.-M."/>
            <person name="Bernard K."/>
        </authorList>
    </citation>
    <scope>NUCLEOTIDE SEQUENCE [LARGE SCALE GENOMIC DNA]</scope>
    <source>
        <strain evidence="13 14">NML 120205</strain>
    </source>
</reference>
<evidence type="ECO:0000256" key="4">
    <source>
        <dbReference type="ARBA" id="ARBA00023154"/>
    </source>
</evidence>
<keyword evidence="6" id="KW-0028">Amino-acid biosynthesis</keyword>
<organism evidence="13 14">
    <name type="scientific">Corynebacterium macginleyi</name>
    <dbReference type="NCBI Taxonomy" id="38290"/>
    <lineage>
        <taxon>Bacteria</taxon>
        <taxon>Bacillati</taxon>
        <taxon>Actinomycetota</taxon>
        <taxon>Actinomycetes</taxon>
        <taxon>Mycobacteriales</taxon>
        <taxon>Corynebacteriaceae</taxon>
        <taxon>Corynebacterium</taxon>
    </lineage>
</organism>
<dbReference type="SUPFAM" id="SSF50621">
    <property type="entry name" value="Alanine racemase C-terminal domain-like"/>
    <property type="match status" value="1"/>
</dbReference>
<keyword evidence="4 6" id="KW-0457">Lysine biosynthesis</keyword>
<dbReference type="InterPro" id="IPR022644">
    <property type="entry name" value="De-COase2_N"/>
</dbReference>
<dbReference type="HAMAP" id="MF_02120">
    <property type="entry name" value="LysA"/>
    <property type="match status" value="1"/>
</dbReference>
<dbReference type="OrthoDB" id="9802241at2"/>
<dbReference type="Proteomes" id="UP000270649">
    <property type="component" value="Unassembled WGS sequence"/>
</dbReference>
<feature type="active site" description="Proton donor" evidence="8">
    <location>
        <position position="373"/>
    </location>
</feature>
<dbReference type="PRINTS" id="PR01181">
    <property type="entry name" value="DAPDCRBXLASE"/>
</dbReference>
<sequence length="445" mass="48628">MTDFNELPAHVWPRNAHRQEDGVVTVADVPLPDVAEEFHTPLYVFDEDDFRSRCQDMAGAFGGPDHVHYASKAFISKKVVQWVNEEGLCLDAASLNELKIALAAEFPAARITAHGNNKDEEYLRLCVDAGVGHVVIDNEQELEELNRIAGEAGAVQPVMIRVKPGVDAHTHEFVATSHEDQKFGISLATGAAFAAAKRCLEVDNLHLTGLHCHVGSQVFNAEGFKLAAERVLELYRQIHTELGVSLAELDLGGGFGIPYMPYEEALDIDRVAQDMLRAVERTADELDIKAPFLLVEPGRSLVAGSAVTVYRVGTVKDVETGKADLPVRRYISIDGGMSDNIRPALYGSEYDVRLVNRFSDGGMVPSRIVGFHCESGDILLAEGELPNDIQPGDLLAFAATGGYQYMMSSRYNGAVRPAVVATRVGNTKPMLRRETIEDLLSLEVD</sequence>
<keyword evidence="3 6" id="KW-0663">Pyridoxal phosphate</keyword>
<dbReference type="GO" id="GO:0030170">
    <property type="term" value="F:pyridoxal phosphate binding"/>
    <property type="evidence" value="ECO:0007669"/>
    <property type="project" value="UniProtKB-UniRule"/>
</dbReference>
<dbReference type="SUPFAM" id="SSF51419">
    <property type="entry name" value="PLP-binding barrel"/>
    <property type="match status" value="1"/>
</dbReference>
<evidence type="ECO:0000256" key="8">
    <source>
        <dbReference type="PIRSR" id="PIRSR600183-50"/>
    </source>
</evidence>
<evidence type="ECO:0000256" key="2">
    <source>
        <dbReference type="ARBA" id="ARBA00022793"/>
    </source>
</evidence>
<dbReference type="Gene3D" id="3.20.20.10">
    <property type="entry name" value="Alanine racemase"/>
    <property type="match status" value="1"/>
</dbReference>
<evidence type="ECO:0000313" key="14">
    <source>
        <dbReference type="Proteomes" id="UP000270649"/>
    </source>
</evidence>
<dbReference type="PRINTS" id="PR01179">
    <property type="entry name" value="ODADCRBXLASE"/>
</dbReference>
<feature type="binding site" evidence="6">
    <location>
        <position position="374"/>
    </location>
    <ligand>
        <name>substrate</name>
    </ligand>
</feature>
<reference evidence="12 15" key="2">
    <citation type="submission" date="2021-01" db="EMBL/GenBank/DDBJ databases">
        <title>Complete genome sequences of Corynebacterium macginleyi strains isolated from infectious keratitis.</title>
        <authorList>
            <person name="Sagerfors S."/>
            <person name="Poehlein A."/>
            <person name="Soderquist B."/>
            <person name="Bruggemann H."/>
        </authorList>
    </citation>
    <scope>NUCLEOTIDE SEQUENCE [LARGE SCALE GENOMIC DNA]</scope>
    <source>
        <strain evidence="12 15">12T220</strain>
    </source>
</reference>
<dbReference type="UniPathway" id="UPA00034">
    <property type="reaction ID" value="UER00027"/>
</dbReference>
<feature type="binding site" evidence="6">
    <location>
        <position position="254"/>
    </location>
    <ligand>
        <name>pyridoxal 5'-phosphate</name>
        <dbReference type="ChEBI" id="CHEBI:597326"/>
    </ligand>
</feature>
<comment type="similarity">
    <text evidence="6">Belongs to the Orn/Lys/Arg decarboxylase class-II family. LysA subfamily.</text>
</comment>
<evidence type="ECO:0000256" key="6">
    <source>
        <dbReference type="HAMAP-Rule" id="MF_02120"/>
    </source>
</evidence>
<dbReference type="InterPro" id="IPR002986">
    <property type="entry name" value="DAP_deCOOHase_LysA"/>
</dbReference>
<dbReference type="InterPro" id="IPR000183">
    <property type="entry name" value="Orn/DAP/Arg_de-COase"/>
</dbReference>
<dbReference type="GO" id="GO:0008836">
    <property type="term" value="F:diaminopimelate decarboxylase activity"/>
    <property type="evidence" value="ECO:0007669"/>
    <property type="project" value="UniProtKB-UniRule"/>
</dbReference>
<evidence type="ECO:0000313" key="15">
    <source>
        <dbReference type="Proteomes" id="UP001518680"/>
    </source>
</evidence>
<feature type="binding site" evidence="6">
    <location>
        <position position="299"/>
    </location>
    <ligand>
        <name>substrate</name>
    </ligand>
</feature>
<dbReference type="PANTHER" id="PTHR43727">
    <property type="entry name" value="DIAMINOPIMELATE DECARBOXYLASE"/>
    <property type="match status" value="1"/>
</dbReference>
<dbReference type="EC" id="4.1.1.20" evidence="6 7"/>
<evidence type="ECO:0000256" key="1">
    <source>
        <dbReference type="ARBA" id="ARBA00001933"/>
    </source>
</evidence>
<feature type="domain" description="Orn/DAP/Arg decarboxylase 2 N-terminal" evidence="11">
    <location>
        <begin position="48"/>
        <end position="303"/>
    </location>
</feature>
<name>A0A3M0GQT8_9CORY</name>
<evidence type="ECO:0000259" key="11">
    <source>
        <dbReference type="Pfam" id="PF02784"/>
    </source>
</evidence>
<dbReference type="AlphaFoldDB" id="A0A3M0GQT8"/>
<dbReference type="GO" id="GO:0009089">
    <property type="term" value="P:lysine biosynthetic process via diaminopimelate"/>
    <property type="evidence" value="ECO:0007669"/>
    <property type="project" value="UniProtKB-UniRule"/>
</dbReference>
<dbReference type="InterPro" id="IPR022643">
    <property type="entry name" value="De-COase2_C"/>
</dbReference>
<dbReference type="InterPro" id="IPR029066">
    <property type="entry name" value="PLP-binding_barrel"/>
</dbReference>
<feature type="modified residue" description="N6-(pyridoxal phosphate)lysine" evidence="6 8">
    <location>
        <position position="72"/>
    </location>
</feature>